<dbReference type="FunCoup" id="F0XG55">
    <property type="interactions" value="319"/>
</dbReference>
<feature type="domain" description="Post-transcriptional regulator MKT1 C-terminal" evidence="3">
    <location>
        <begin position="485"/>
        <end position="728"/>
    </location>
</feature>
<sequence>MPGVLPSEDPWVGQQIVMSDLSEIEGCSIAVDATYFIQMMLDAGPAREPLMAALGGITGFQKNLGLELDQWAANNVIPFFVFDGQPVVGQEDVAIEEGLRDIAKTDIAWELYFGSRASEAVIAFGEGSTFRIQTLYPVLQRTLKARNLHFITPPYSAAAQLAYFDMVDSEQCAGIMGQQELLLYPIHDCIIRAIDWETNKVTYISKKQILRNLNVSEPMFIDAFLMTGSSFLPSFPPLRDGTTYPRQPSVMDALNMLRTADKNIANLCASFHDVLQAQDPNWLDKFRKARMVVDHFIYVAESGEIQVYDFEKLTKDNHLYLGLQLPSELFHYLNTGLVGPEVLSWISHGQITILPTLEGYASPEYRELVSKQLVPYYETALGLVIPRLNRGLQFRDIVLKVWYDKGFSLSINHRNEGNSPASRVEKWNVTGESLSTHFPKAQSGTIAFELSAFANKDFIASTLNARKAKGLESEDAIVSLSIWKLLTLNGYIKEKTLELTAWGTALAKTLSALEPLAAKAPDPLALFHAALLSYELIRLGLLTTGHRQAELQGWPVNGSEEDKSCVVLISRVATLLQLRQDVSGYTGPLSKNLLAFHSMTVAVGSANRNVIEALLANTFMSGQAKRSKLDNWKISHRLPFYEFPDAALSIAVKTFLDESTFDTTPEQRQQRQKEFPENFIPRALKPFEDFDMVFGLVDALHAGVGTLGDSEMKADVKADWDKAKKYLDRRR</sequence>
<dbReference type="InterPro" id="IPR006084">
    <property type="entry name" value="XPG/Rad2"/>
</dbReference>
<dbReference type="Gene3D" id="3.40.50.1010">
    <property type="entry name" value="5'-nuclease"/>
    <property type="match status" value="1"/>
</dbReference>
<dbReference type="OrthoDB" id="17262at2759"/>
<dbReference type="HOGENOM" id="CLU_378548_0_0_1"/>
<dbReference type="AlphaFoldDB" id="F0XG55"/>
<dbReference type="Proteomes" id="UP000007796">
    <property type="component" value="Unassembled WGS sequence"/>
</dbReference>
<dbReference type="CDD" id="cd09902">
    <property type="entry name" value="H3TH_MKT1"/>
    <property type="match status" value="1"/>
</dbReference>
<dbReference type="InParanoid" id="F0XG55"/>
<dbReference type="GeneID" id="25975978"/>
<evidence type="ECO:0000313" key="6">
    <source>
        <dbReference type="Proteomes" id="UP000007796"/>
    </source>
</evidence>
<accession>F0XG55</accession>
<dbReference type="STRING" id="655863.F0XG55"/>
<dbReference type="InterPro" id="IPR029060">
    <property type="entry name" value="PIN-like_dom_sf"/>
</dbReference>
<gene>
    <name evidence="5" type="ORF">CMQ_2934</name>
</gene>
<dbReference type="CDD" id="cd09858">
    <property type="entry name" value="PIN_MKT1"/>
    <property type="match status" value="1"/>
</dbReference>
<comment type="similarity">
    <text evidence="2">Belongs to the XPG/RAD2 endonuclease family.</text>
</comment>
<evidence type="ECO:0000313" key="5">
    <source>
        <dbReference type="EMBL" id="EFX03005.1"/>
    </source>
</evidence>
<dbReference type="eggNOG" id="ENOG502QVHA">
    <property type="taxonomic scope" value="Eukaryota"/>
</dbReference>
<organism evidence="6">
    <name type="scientific">Grosmannia clavigera (strain kw1407 / UAMH 11150)</name>
    <name type="common">Blue stain fungus</name>
    <name type="synonym">Graphiocladiella clavigera</name>
    <dbReference type="NCBI Taxonomy" id="655863"/>
    <lineage>
        <taxon>Eukaryota</taxon>
        <taxon>Fungi</taxon>
        <taxon>Dikarya</taxon>
        <taxon>Ascomycota</taxon>
        <taxon>Pezizomycotina</taxon>
        <taxon>Sordariomycetes</taxon>
        <taxon>Sordariomycetidae</taxon>
        <taxon>Ophiostomatales</taxon>
        <taxon>Ophiostomataceae</taxon>
        <taxon>Leptographium</taxon>
    </lineage>
</organism>
<evidence type="ECO:0000259" key="3">
    <source>
        <dbReference type="Pfam" id="PF12246"/>
    </source>
</evidence>
<dbReference type="RefSeq" id="XP_014172487.1">
    <property type="nucleotide sequence ID" value="XM_014317012.1"/>
</dbReference>
<dbReference type="GO" id="GO:0003730">
    <property type="term" value="F:mRNA 3'-UTR binding"/>
    <property type="evidence" value="ECO:0007669"/>
    <property type="project" value="TreeGrafter"/>
</dbReference>
<dbReference type="InterPro" id="IPR037314">
    <property type="entry name" value="MKT1_H3TH"/>
</dbReference>
<evidence type="ECO:0000256" key="1">
    <source>
        <dbReference type="ARBA" id="ARBA00022845"/>
    </source>
</evidence>
<reference evidence="5 6" key="1">
    <citation type="journal article" date="2011" name="Proc. Natl. Acad. Sci. U.S.A.">
        <title>Genome and transcriptome analyses of the mountain pine beetle-fungal symbiont Grosmannia clavigera, a lodgepole pine pathogen.</title>
        <authorList>
            <person name="DiGuistini S."/>
            <person name="Wang Y."/>
            <person name="Liao N.Y."/>
            <person name="Taylor G."/>
            <person name="Tanguay P."/>
            <person name="Feau N."/>
            <person name="Henrissat B."/>
            <person name="Chan S.K."/>
            <person name="Hesse-Orce U."/>
            <person name="Alamouti S.M."/>
            <person name="Tsui C.K.M."/>
            <person name="Docking R.T."/>
            <person name="Levasseur A."/>
            <person name="Haridas S."/>
            <person name="Robertson G."/>
            <person name="Birol I."/>
            <person name="Holt R.A."/>
            <person name="Marra M.A."/>
            <person name="Hamelin R.C."/>
            <person name="Hirst M."/>
            <person name="Jones S.J.M."/>
            <person name="Bohlmann J."/>
            <person name="Breuil C."/>
        </authorList>
    </citation>
    <scope>NUCLEOTIDE SEQUENCE [LARGE SCALE GENOMIC DNA]</scope>
    <source>
        <strain evidence="6">kw1407 / UAMH 11150</strain>
    </source>
</reference>
<proteinExistence type="inferred from homology"/>
<dbReference type="PANTHER" id="PTHR11081:SF32">
    <property type="entry name" value="POST-TRANSCRIPTIONAL REGULATOR MKT1"/>
    <property type="match status" value="1"/>
</dbReference>
<evidence type="ECO:0000256" key="2">
    <source>
        <dbReference type="ARBA" id="ARBA00024023"/>
    </source>
</evidence>
<dbReference type="EMBL" id="GL629769">
    <property type="protein sequence ID" value="EFX03005.1"/>
    <property type="molecule type" value="Genomic_DNA"/>
</dbReference>
<dbReference type="GO" id="GO:0006417">
    <property type="term" value="P:regulation of translation"/>
    <property type="evidence" value="ECO:0007669"/>
    <property type="project" value="UniProtKB-KW"/>
</dbReference>
<dbReference type="InterPro" id="IPR022039">
    <property type="entry name" value="MKT1_C"/>
</dbReference>
<dbReference type="InterPro" id="IPR022040">
    <property type="entry name" value="MKT1_N"/>
</dbReference>
<name>F0XG55_GROCL</name>
<keyword evidence="1" id="KW-0810">Translation regulation</keyword>
<dbReference type="SUPFAM" id="SSF88723">
    <property type="entry name" value="PIN domain-like"/>
    <property type="match status" value="1"/>
</dbReference>
<evidence type="ECO:0000259" key="4">
    <source>
        <dbReference type="Pfam" id="PF12247"/>
    </source>
</evidence>
<feature type="domain" description="Post-transcriptional regulator MKT1 N-terminal" evidence="4">
    <location>
        <begin position="315"/>
        <end position="403"/>
    </location>
</feature>
<protein>
    <submittedName>
        <fullName evidence="5">Xpg i-region protein</fullName>
    </submittedName>
</protein>
<keyword evidence="6" id="KW-1185">Reference proteome</keyword>
<dbReference type="Pfam" id="PF12247">
    <property type="entry name" value="MKT1_N"/>
    <property type="match status" value="1"/>
</dbReference>
<dbReference type="PRINTS" id="PR00853">
    <property type="entry name" value="XPGRADSUPER"/>
</dbReference>
<dbReference type="PANTHER" id="PTHR11081">
    <property type="entry name" value="FLAP ENDONUCLEASE FAMILY MEMBER"/>
    <property type="match status" value="1"/>
</dbReference>
<dbReference type="Pfam" id="PF12246">
    <property type="entry name" value="MKT1_C"/>
    <property type="match status" value="1"/>
</dbReference>